<dbReference type="PANTHER" id="PTHR36809">
    <property type="entry name" value="TRANSMEMBRANE PROTEIN"/>
    <property type="match status" value="1"/>
</dbReference>
<keyword evidence="2" id="KW-1133">Transmembrane helix</keyword>
<dbReference type="AlphaFoldDB" id="A0AAW1R8C1"/>
<organism evidence="3 4">
    <name type="scientific">[Myrmecia] bisecta</name>
    <dbReference type="NCBI Taxonomy" id="41462"/>
    <lineage>
        <taxon>Eukaryota</taxon>
        <taxon>Viridiplantae</taxon>
        <taxon>Chlorophyta</taxon>
        <taxon>core chlorophytes</taxon>
        <taxon>Trebouxiophyceae</taxon>
        <taxon>Trebouxiales</taxon>
        <taxon>Trebouxiaceae</taxon>
        <taxon>Myrmecia</taxon>
    </lineage>
</organism>
<proteinExistence type="predicted"/>
<dbReference type="PANTHER" id="PTHR36809:SF1">
    <property type="entry name" value="TRANSMEMBRANE PROTEIN"/>
    <property type="match status" value="1"/>
</dbReference>
<evidence type="ECO:0000313" key="3">
    <source>
        <dbReference type="EMBL" id="KAK9830062.1"/>
    </source>
</evidence>
<dbReference type="Proteomes" id="UP001489004">
    <property type="component" value="Unassembled WGS sequence"/>
</dbReference>
<gene>
    <name evidence="3" type="ORF">WJX72_009504</name>
</gene>
<reference evidence="3 4" key="1">
    <citation type="journal article" date="2024" name="Nat. Commun.">
        <title>Phylogenomics reveals the evolutionary origins of lichenization in chlorophyte algae.</title>
        <authorList>
            <person name="Puginier C."/>
            <person name="Libourel C."/>
            <person name="Otte J."/>
            <person name="Skaloud P."/>
            <person name="Haon M."/>
            <person name="Grisel S."/>
            <person name="Petersen M."/>
            <person name="Berrin J.G."/>
            <person name="Delaux P.M."/>
            <person name="Dal Grande F."/>
            <person name="Keller J."/>
        </authorList>
    </citation>
    <scope>NUCLEOTIDE SEQUENCE [LARGE SCALE GENOMIC DNA]</scope>
    <source>
        <strain evidence="3 4">SAG 2043</strain>
    </source>
</reference>
<evidence type="ECO:0000313" key="4">
    <source>
        <dbReference type="Proteomes" id="UP001489004"/>
    </source>
</evidence>
<evidence type="ECO:0000256" key="1">
    <source>
        <dbReference type="SAM" id="MobiDB-lite"/>
    </source>
</evidence>
<accession>A0AAW1R8C1</accession>
<keyword evidence="2" id="KW-0472">Membrane</keyword>
<name>A0AAW1R8C1_9CHLO</name>
<feature type="region of interest" description="Disordered" evidence="1">
    <location>
        <begin position="124"/>
        <end position="162"/>
    </location>
</feature>
<keyword evidence="4" id="KW-1185">Reference proteome</keyword>
<feature type="transmembrane region" description="Helical" evidence="2">
    <location>
        <begin position="35"/>
        <end position="54"/>
    </location>
</feature>
<evidence type="ECO:0000256" key="2">
    <source>
        <dbReference type="SAM" id="Phobius"/>
    </source>
</evidence>
<keyword evidence="2" id="KW-0812">Transmembrane</keyword>
<dbReference type="EMBL" id="JALJOR010000001">
    <property type="protein sequence ID" value="KAK9830062.1"/>
    <property type="molecule type" value="Genomic_DNA"/>
</dbReference>
<protein>
    <submittedName>
        <fullName evidence="3">Uncharacterized protein</fullName>
    </submittedName>
</protein>
<sequence>MAGCTVWTPIAQAAETAAASTLGFTPGPVEVGWEIWAGAAAGVIPFIIGAWEFGKRIVIQRRCSVCSGSGLVSKGRYLRKCPECGGFFPWQGWRQFFTSTASPGNGGVLRAPKGQTSVFYKVPPATGSRQHMQRPTDGTEAGATVDAEASDTDAEGTGKLER</sequence>
<comment type="caution">
    <text evidence="3">The sequence shown here is derived from an EMBL/GenBank/DDBJ whole genome shotgun (WGS) entry which is preliminary data.</text>
</comment>